<dbReference type="Gene3D" id="3.90.550.10">
    <property type="entry name" value="Spore Coat Polysaccharide Biosynthesis Protein SpsA, Chain A"/>
    <property type="match status" value="2"/>
</dbReference>
<evidence type="ECO:0000256" key="1">
    <source>
        <dbReference type="SAM" id="MobiDB-lite"/>
    </source>
</evidence>
<protein>
    <recommendedName>
        <fullName evidence="2">Glycosyltransferase 2-like domain-containing protein</fullName>
    </recommendedName>
</protein>
<proteinExistence type="predicted"/>
<sequence length="644" mass="69194">MRISVVIPVLDGQSFLAQAIRSARDQSLPPVEIIVADNGSRDASLAIARSFGPPVRVISAPRPGAAAARAAGYAEATGEALMFLDADDLLAPDTLAHLADALRGRGAALACCSWRRYDLKGDCWRAGPASCAPRRPYHDDLAAWLTGWYHPPCSLLWSREAYEAAGGWDPTTSLNDDGDLVMRALVAGVPLIPAAGGIGYYRRLPAGAQSLSGQNRSARGLAARLRVLEKIETLLLQAGREGRYASPLAEAYRQIADECPIDGPEEVRDSARDGVSRNGGFGGVRRAARRLGEAAGRSWTGGASPGPNAIPAPGVRSAAETDSPLVSVILPTYNRAATLRRAIDSVLGQSYANLELLVVDDGSTDDTPRLVETLCDPRLRYLPQENRGVAAARNLGLEQSRGRLIAFLDSDDAWMPEKLARQVAQMQAAPGRVGLLYTGLAVSHEDGRVETWTPKARGHVLPEILKSNVLHFGTSSTMIRAEAAEVVGGFDSTLPANEDHDYWARIARFYEFDFEPAPLTLYDHAGSTPGAEARRSVQFARNMRARDLFVELHGFEAGRVGATFAYQMDSARRHLEWDEGNVRAGRRLLLKAARAAPAKPLPYVWLALSLLPSGPRGSLAGFLRRQRTPPAAAEAEGGSTVSPP</sequence>
<reference evidence="3 4" key="1">
    <citation type="submission" date="2018-03" db="EMBL/GenBank/DDBJ databases">
        <title>Cereibacter changlensis.</title>
        <authorList>
            <person name="Meyer T.E."/>
            <person name="Miller S."/>
            <person name="Lodha T."/>
            <person name="Gandham S."/>
            <person name="Chintalapati S."/>
            <person name="Chintalapati V.R."/>
        </authorList>
    </citation>
    <scope>NUCLEOTIDE SEQUENCE [LARGE SCALE GENOMIC DNA]</scope>
    <source>
        <strain evidence="3 4">JA139</strain>
    </source>
</reference>
<dbReference type="CDD" id="cd00761">
    <property type="entry name" value="Glyco_tranf_GTA_type"/>
    <property type="match status" value="2"/>
</dbReference>
<dbReference type="SUPFAM" id="SSF53448">
    <property type="entry name" value="Nucleotide-diphospho-sugar transferases"/>
    <property type="match status" value="2"/>
</dbReference>
<dbReference type="EMBL" id="PZKG01000129">
    <property type="protein sequence ID" value="PTE20169.1"/>
    <property type="molecule type" value="Genomic_DNA"/>
</dbReference>
<evidence type="ECO:0000313" key="3">
    <source>
        <dbReference type="EMBL" id="PTE20169.1"/>
    </source>
</evidence>
<dbReference type="PANTHER" id="PTHR43685">
    <property type="entry name" value="GLYCOSYLTRANSFERASE"/>
    <property type="match status" value="1"/>
</dbReference>
<dbReference type="Pfam" id="PF00535">
    <property type="entry name" value="Glycos_transf_2"/>
    <property type="match status" value="2"/>
</dbReference>
<dbReference type="Proteomes" id="UP000241010">
    <property type="component" value="Unassembled WGS sequence"/>
</dbReference>
<dbReference type="AlphaFoldDB" id="A0A2T4JQJ1"/>
<dbReference type="InterPro" id="IPR001173">
    <property type="entry name" value="Glyco_trans_2-like"/>
</dbReference>
<feature type="domain" description="Glycosyltransferase 2-like" evidence="2">
    <location>
        <begin position="4"/>
        <end position="138"/>
    </location>
</feature>
<dbReference type="InterPro" id="IPR029044">
    <property type="entry name" value="Nucleotide-diphossugar_trans"/>
</dbReference>
<gene>
    <name evidence="3" type="ORF">C5F48_18940</name>
</gene>
<dbReference type="OrthoDB" id="9802649at2"/>
<accession>A0A2T4JQJ1</accession>
<organism evidence="3 4">
    <name type="scientific">Cereibacter changlensis JA139</name>
    <dbReference type="NCBI Taxonomy" id="1188249"/>
    <lineage>
        <taxon>Bacteria</taxon>
        <taxon>Pseudomonadati</taxon>
        <taxon>Pseudomonadota</taxon>
        <taxon>Alphaproteobacteria</taxon>
        <taxon>Rhodobacterales</taxon>
        <taxon>Paracoccaceae</taxon>
        <taxon>Cereibacter</taxon>
    </lineage>
</organism>
<keyword evidence="4" id="KW-1185">Reference proteome</keyword>
<name>A0A2T4JQJ1_9RHOB</name>
<dbReference type="PANTHER" id="PTHR43685:SF2">
    <property type="entry name" value="GLYCOSYLTRANSFERASE 2-LIKE DOMAIN-CONTAINING PROTEIN"/>
    <property type="match status" value="1"/>
</dbReference>
<dbReference type="RefSeq" id="WP_107665392.1">
    <property type="nucleotide sequence ID" value="NZ_PZKG01000129.1"/>
</dbReference>
<evidence type="ECO:0000259" key="2">
    <source>
        <dbReference type="Pfam" id="PF00535"/>
    </source>
</evidence>
<comment type="caution">
    <text evidence="3">The sequence shown here is derived from an EMBL/GenBank/DDBJ whole genome shotgun (WGS) entry which is preliminary data.</text>
</comment>
<feature type="domain" description="Glycosyltransferase 2-like" evidence="2">
    <location>
        <begin position="327"/>
        <end position="484"/>
    </location>
</feature>
<feature type="region of interest" description="Disordered" evidence="1">
    <location>
        <begin position="295"/>
        <end position="316"/>
    </location>
</feature>
<dbReference type="InterPro" id="IPR050834">
    <property type="entry name" value="Glycosyltransf_2"/>
</dbReference>
<evidence type="ECO:0000313" key="4">
    <source>
        <dbReference type="Proteomes" id="UP000241010"/>
    </source>
</evidence>